<keyword evidence="2" id="KW-0808">Transferase</keyword>
<proteinExistence type="predicted"/>
<dbReference type="STRING" id="905079.L1JWJ3"/>
<dbReference type="Gene3D" id="3.20.200.10">
    <property type="entry name" value="MHCK/EF2 kinase"/>
    <property type="match status" value="1"/>
</dbReference>
<evidence type="ECO:0000313" key="9">
    <source>
        <dbReference type="Proteomes" id="UP000011087"/>
    </source>
</evidence>
<dbReference type="PANTHER" id="PTHR45992:SF2">
    <property type="entry name" value="EUKARYOTIC ELONGATION FACTOR 2 KINASE"/>
    <property type="match status" value="1"/>
</dbReference>
<protein>
    <recommendedName>
        <fullName evidence="6">Alpha-type protein kinase domain-containing protein</fullName>
    </recommendedName>
</protein>
<dbReference type="GO" id="GO:0004674">
    <property type="term" value="F:protein serine/threonine kinase activity"/>
    <property type="evidence" value="ECO:0007669"/>
    <property type="project" value="UniProtKB-KW"/>
</dbReference>
<accession>L1JWJ3</accession>
<gene>
    <name evidence="7" type="ORF">GUITHDRAFT_51449</name>
</gene>
<dbReference type="GO" id="GO:0031037">
    <property type="term" value="P:myosin II filament disassembly"/>
    <property type="evidence" value="ECO:0007669"/>
    <property type="project" value="TreeGrafter"/>
</dbReference>
<feature type="non-terminal residue" evidence="7">
    <location>
        <position position="1"/>
    </location>
</feature>
<keyword evidence="1" id="KW-0723">Serine/threonine-protein kinase</keyword>
<evidence type="ECO:0000313" key="7">
    <source>
        <dbReference type="EMBL" id="EKX52575.1"/>
    </source>
</evidence>
<keyword evidence="5" id="KW-0067">ATP-binding</keyword>
<dbReference type="SUPFAM" id="SSF56112">
    <property type="entry name" value="Protein kinase-like (PK-like)"/>
    <property type="match status" value="1"/>
</dbReference>
<dbReference type="PANTHER" id="PTHR45992">
    <property type="entry name" value="EUKARYOTIC ELONGATION FACTOR 2 KINASE-RELATED"/>
    <property type="match status" value="1"/>
</dbReference>
<evidence type="ECO:0000256" key="2">
    <source>
        <dbReference type="ARBA" id="ARBA00022679"/>
    </source>
</evidence>
<sequence>EPLLEGEYVKHNDNYGEIGTEEAVPQAFSHFTWDASDKRILICDIQGVGNYWTDPQIHSVDPSQEDIFGKGNFGLDGVKQFFHTHRCNSLCLELGLS</sequence>
<dbReference type="EMBL" id="JH992972">
    <property type="protein sequence ID" value="EKX52575.1"/>
    <property type="molecule type" value="Genomic_DNA"/>
</dbReference>
<dbReference type="Proteomes" id="UP000011087">
    <property type="component" value="Unassembled WGS sequence"/>
</dbReference>
<evidence type="ECO:0000256" key="4">
    <source>
        <dbReference type="ARBA" id="ARBA00022777"/>
    </source>
</evidence>
<dbReference type="GeneID" id="17309348"/>
<dbReference type="InterPro" id="IPR051852">
    <property type="entry name" value="Alpha-type_PK"/>
</dbReference>
<feature type="non-terminal residue" evidence="7">
    <location>
        <position position="97"/>
    </location>
</feature>
<evidence type="ECO:0000256" key="1">
    <source>
        <dbReference type="ARBA" id="ARBA00022527"/>
    </source>
</evidence>
<dbReference type="KEGG" id="gtt:GUITHDRAFT_51449"/>
<dbReference type="SMART" id="SM00811">
    <property type="entry name" value="Alpha_kinase"/>
    <property type="match status" value="1"/>
</dbReference>
<dbReference type="PROSITE" id="PS51158">
    <property type="entry name" value="ALPHA_KINASE"/>
    <property type="match status" value="1"/>
</dbReference>
<organism evidence="7">
    <name type="scientific">Guillardia theta (strain CCMP2712)</name>
    <name type="common">Cryptophyte</name>
    <dbReference type="NCBI Taxonomy" id="905079"/>
    <lineage>
        <taxon>Eukaryota</taxon>
        <taxon>Cryptophyceae</taxon>
        <taxon>Pyrenomonadales</taxon>
        <taxon>Geminigeraceae</taxon>
        <taxon>Guillardia</taxon>
    </lineage>
</organism>
<dbReference type="OrthoDB" id="301415at2759"/>
<dbReference type="HOGENOM" id="CLU_2353023_0_0_1"/>
<dbReference type="PaxDb" id="55529-EKX52575"/>
<reference evidence="9" key="2">
    <citation type="submission" date="2012-11" db="EMBL/GenBank/DDBJ databases">
        <authorList>
            <person name="Kuo A."/>
            <person name="Curtis B.A."/>
            <person name="Tanifuji G."/>
            <person name="Burki F."/>
            <person name="Gruber A."/>
            <person name="Irimia M."/>
            <person name="Maruyama S."/>
            <person name="Arias M.C."/>
            <person name="Ball S.G."/>
            <person name="Gile G.H."/>
            <person name="Hirakawa Y."/>
            <person name="Hopkins J.F."/>
            <person name="Rensing S.A."/>
            <person name="Schmutz J."/>
            <person name="Symeonidi A."/>
            <person name="Elias M."/>
            <person name="Eveleigh R.J."/>
            <person name="Herman E.K."/>
            <person name="Klute M.J."/>
            <person name="Nakayama T."/>
            <person name="Obornik M."/>
            <person name="Reyes-Prieto A."/>
            <person name="Armbrust E.V."/>
            <person name="Aves S.J."/>
            <person name="Beiko R.G."/>
            <person name="Coutinho P."/>
            <person name="Dacks J.B."/>
            <person name="Durnford D.G."/>
            <person name="Fast N.M."/>
            <person name="Green B.R."/>
            <person name="Grisdale C."/>
            <person name="Hempe F."/>
            <person name="Henrissat B."/>
            <person name="Hoppner M.P."/>
            <person name="Ishida K.-I."/>
            <person name="Kim E."/>
            <person name="Koreny L."/>
            <person name="Kroth P.G."/>
            <person name="Liu Y."/>
            <person name="Malik S.-B."/>
            <person name="Maier U.G."/>
            <person name="McRose D."/>
            <person name="Mock T."/>
            <person name="Neilson J.A."/>
            <person name="Onodera N.T."/>
            <person name="Poole A.M."/>
            <person name="Pritham E.J."/>
            <person name="Richards T.A."/>
            <person name="Rocap G."/>
            <person name="Roy S.W."/>
            <person name="Sarai C."/>
            <person name="Schaack S."/>
            <person name="Shirato S."/>
            <person name="Slamovits C.H."/>
            <person name="Spencer D.F."/>
            <person name="Suzuki S."/>
            <person name="Worden A.Z."/>
            <person name="Zauner S."/>
            <person name="Barry K."/>
            <person name="Bell C."/>
            <person name="Bharti A.K."/>
            <person name="Crow J.A."/>
            <person name="Grimwood J."/>
            <person name="Kramer R."/>
            <person name="Lindquist E."/>
            <person name="Lucas S."/>
            <person name="Salamov A."/>
            <person name="McFadden G.I."/>
            <person name="Lane C.E."/>
            <person name="Keeling P.J."/>
            <person name="Gray M.W."/>
            <person name="Grigoriev I.V."/>
            <person name="Archibald J.M."/>
        </authorList>
    </citation>
    <scope>NUCLEOTIDE SEQUENCE</scope>
    <source>
        <strain evidence="9">CCMP2712</strain>
    </source>
</reference>
<keyword evidence="3" id="KW-0547">Nucleotide-binding</keyword>
<evidence type="ECO:0000256" key="5">
    <source>
        <dbReference type="ARBA" id="ARBA00022840"/>
    </source>
</evidence>
<evidence type="ECO:0000256" key="3">
    <source>
        <dbReference type="ARBA" id="ARBA00022741"/>
    </source>
</evidence>
<reference evidence="8" key="3">
    <citation type="submission" date="2016-03" db="UniProtKB">
        <authorList>
            <consortium name="EnsemblProtists"/>
        </authorList>
    </citation>
    <scope>IDENTIFICATION</scope>
</reference>
<dbReference type="GO" id="GO:1903013">
    <property type="term" value="P:response to differentiation-inducing factor 1"/>
    <property type="evidence" value="ECO:0007669"/>
    <property type="project" value="TreeGrafter"/>
</dbReference>
<dbReference type="EnsemblProtists" id="EKX52575">
    <property type="protein sequence ID" value="EKX52575"/>
    <property type="gene ID" value="GUITHDRAFT_51449"/>
</dbReference>
<dbReference type="AlphaFoldDB" id="L1JWJ3"/>
<feature type="domain" description="Alpha-type protein kinase" evidence="6">
    <location>
        <begin position="1"/>
        <end position="97"/>
    </location>
</feature>
<name>L1JWJ3_GUITC</name>
<keyword evidence="4" id="KW-0418">Kinase</keyword>
<evidence type="ECO:0000313" key="8">
    <source>
        <dbReference type="EnsemblProtists" id="EKX52575"/>
    </source>
</evidence>
<dbReference type="InterPro" id="IPR004166">
    <property type="entry name" value="a-kinase_dom"/>
</dbReference>
<dbReference type="RefSeq" id="XP_005839555.1">
    <property type="nucleotide sequence ID" value="XM_005839498.1"/>
</dbReference>
<dbReference type="Pfam" id="PF02816">
    <property type="entry name" value="Alpha_kinase"/>
    <property type="match status" value="1"/>
</dbReference>
<evidence type="ECO:0000259" key="6">
    <source>
        <dbReference type="PROSITE" id="PS51158"/>
    </source>
</evidence>
<reference evidence="7 9" key="1">
    <citation type="journal article" date="2012" name="Nature">
        <title>Algal genomes reveal evolutionary mosaicism and the fate of nucleomorphs.</title>
        <authorList>
            <consortium name="DOE Joint Genome Institute"/>
            <person name="Curtis B.A."/>
            <person name="Tanifuji G."/>
            <person name="Burki F."/>
            <person name="Gruber A."/>
            <person name="Irimia M."/>
            <person name="Maruyama S."/>
            <person name="Arias M.C."/>
            <person name="Ball S.G."/>
            <person name="Gile G.H."/>
            <person name="Hirakawa Y."/>
            <person name="Hopkins J.F."/>
            <person name="Kuo A."/>
            <person name="Rensing S.A."/>
            <person name="Schmutz J."/>
            <person name="Symeonidi A."/>
            <person name="Elias M."/>
            <person name="Eveleigh R.J."/>
            <person name="Herman E.K."/>
            <person name="Klute M.J."/>
            <person name="Nakayama T."/>
            <person name="Obornik M."/>
            <person name="Reyes-Prieto A."/>
            <person name="Armbrust E.V."/>
            <person name="Aves S.J."/>
            <person name="Beiko R.G."/>
            <person name="Coutinho P."/>
            <person name="Dacks J.B."/>
            <person name="Durnford D.G."/>
            <person name="Fast N.M."/>
            <person name="Green B.R."/>
            <person name="Grisdale C.J."/>
            <person name="Hempel F."/>
            <person name="Henrissat B."/>
            <person name="Hoppner M.P."/>
            <person name="Ishida K."/>
            <person name="Kim E."/>
            <person name="Koreny L."/>
            <person name="Kroth P.G."/>
            <person name="Liu Y."/>
            <person name="Malik S.B."/>
            <person name="Maier U.G."/>
            <person name="McRose D."/>
            <person name="Mock T."/>
            <person name="Neilson J.A."/>
            <person name="Onodera N.T."/>
            <person name="Poole A.M."/>
            <person name="Pritham E.J."/>
            <person name="Richards T.A."/>
            <person name="Rocap G."/>
            <person name="Roy S.W."/>
            <person name="Sarai C."/>
            <person name="Schaack S."/>
            <person name="Shirato S."/>
            <person name="Slamovits C.H."/>
            <person name="Spencer D.F."/>
            <person name="Suzuki S."/>
            <person name="Worden A.Z."/>
            <person name="Zauner S."/>
            <person name="Barry K."/>
            <person name="Bell C."/>
            <person name="Bharti A.K."/>
            <person name="Crow J.A."/>
            <person name="Grimwood J."/>
            <person name="Kramer R."/>
            <person name="Lindquist E."/>
            <person name="Lucas S."/>
            <person name="Salamov A."/>
            <person name="McFadden G.I."/>
            <person name="Lane C.E."/>
            <person name="Keeling P.J."/>
            <person name="Gray M.W."/>
            <person name="Grigoriev I.V."/>
            <person name="Archibald J.M."/>
        </authorList>
    </citation>
    <scope>NUCLEOTIDE SEQUENCE</scope>
    <source>
        <strain evidence="7 9">CCMP2712</strain>
    </source>
</reference>
<dbReference type="InterPro" id="IPR011009">
    <property type="entry name" value="Kinase-like_dom_sf"/>
</dbReference>
<keyword evidence="9" id="KW-1185">Reference proteome</keyword>
<dbReference type="GO" id="GO:0005524">
    <property type="term" value="F:ATP binding"/>
    <property type="evidence" value="ECO:0007669"/>
    <property type="project" value="UniProtKB-KW"/>
</dbReference>